<evidence type="ECO:0000313" key="1">
    <source>
        <dbReference type="EMBL" id="ADG66004.1"/>
    </source>
</evidence>
<dbReference type="HOGENOM" id="CLU_3102046_0_0_0"/>
<keyword evidence="2" id="KW-1185">Reference proteome</keyword>
<dbReference type="EMBL" id="CP001744">
    <property type="protein sequence ID" value="ADG66004.1"/>
    <property type="molecule type" value="Genomic_DNA"/>
</dbReference>
<gene>
    <name evidence="1" type="ordered locus">Plim_0152</name>
</gene>
<dbReference type="Proteomes" id="UP000002220">
    <property type="component" value="Chromosome"/>
</dbReference>
<evidence type="ECO:0000313" key="2">
    <source>
        <dbReference type="Proteomes" id="UP000002220"/>
    </source>
</evidence>
<organism evidence="1 2">
    <name type="scientific">Planctopirus limnophila (strain ATCC 43296 / DSM 3776 / IFAM 1008 / Mu 290)</name>
    <name type="common">Planctomyces limnophilus</name>
    <dbReference type="NCBI Taxonomy" id="521674"/>
    <lineage>
        <taxon>Bacteria</taxon>
        <taxon>Pseudomonadati</taxon>
        <taxon>Planctomycetota</taxon>
        <taxon>Planctomycetia</taxon>
        <taxon>Planctomycetales</taxon>
        <taxon>Planctomycetaceae</taxon>
        <taxon>Planctopirus</taxon>
    </lineage>
</organism>
<sequence length="51" mass="5921">MERRNLLGSAVAFVFQRFARFREWYCLSRPSAGWWEDVGVVISDQPLSTGK</sequence>
<proteinExistence type="predicted"/>
<dbReference type="KEGG" id="plm:Plim_0152"/>
<dbReference type="AlphaFoldDB" id="D5SN77"/>
<reference evidence="1 2" key="1">
    <citation type="journal article" date="2010" name="Stand. Genomic Sci.">
        <title>Complete genome sequence of Planctomyces limnophilus type strain (Mu 290).</title>
        <authorList>
            <person name="Labutti K."/>
            <person name="Sikorski J."/>
            <person name="Schneider S."/>
            <person name="Nolan M."/>
            <person name="Lucas S."/>
            <person name="Glavina Del Rio T."/>
            <person name="Tice H."/>
            <person name="Cheng J.F."/>
            <person name="Goodwin L."/>
            <person name="Pitluck S."/>
            <person name="Liolios K."/>
            <person name="Ivanova N."/>
            <person name="Mavromatis K."/>
            <person name="Mikhailova N."/>
            <person name="Pati A."/>
            <person name="Chen A."/>
            <person name="Palaniappan K."/>
            <person name="Land M."/>
            <person name="Hauser L."/>
            <person name="Chang Y.J."/>
            <person name="Jeffries C.D."/>
            <person name="Tindall B.J."/>
            <person name="Rohde M."/>
            <person name="Goker M."/>
            <person name="Woyke T."/>
            <person name="Bristow J."/>
            <person name="Eisen J.A."/>
            <person name="Markowitz V."/>
            <person name="Hugenholtz P."/>
            <person name="Kyrpides N.C."/>
            <person name="Klenk H.P."/>
            <person name="Lapidus A."/>
        </authorList>
    </citation>
    <scope>NUCLEOTIDE SEQUENCE [LARGE SCALE GENOMIC DNA]</scope>
    <source>
        <strain evidence="2">ATCC 43296 / DSM 3776 / IFAM 1008 / 290</strain>
    </source>
</reference>
<name>D5SN77_PLAL2</name>
<protein>
    <submittedName>
        <fullName evidence="1">Uncharacterized protein</fullName>
    </submittedName>
</protein>
<accession>D5SN77</accession>